<name>A0ABQ0LB22_MYCCL</name>
<feature type="compositionally biased region" description="Polar residues" evidence="1">
    <location>
        <begin position="43"/>
        <end position="52"/>
    </location>
</feature>
<dbReference type="Proteomes" id="UP000815677">
    <property type="component" value="Unassembled WGS sequence"/>
</dbReference>
<keyword evidence="2" id="KW-1133">Transmembrane helix</keyword>
<evidence type="ECO:0000313" key="4">
    <source>
        <dbReference type="Proteomes" id="UP000815677"/>
    </source>
</evidence>
<accession>A0ABQ0LB22</accession>
<sequence>MSNRGPPPSSLQPGGGAHALHPHPLQPPPPARYAPPSQRPTMLPQQQAQQRRGPSPGVPPQNYPGGQPQRRPSQPYQQPPPPQLQRQPSAPTPDASRPLLQRQPSRPNQPQYPPQQHHPQPPMPDNLPMPAFMPPSRPGMMSPSDSQATLSTLPSSSSRTEDMLIRGTADDDLQQNDLFWRRFNASAANAQLPDAEKSSWLEKNEGKSSRYYRLLWILGVVFVVLAAGGIAIGIYLSFHSNSNIRPDTLGGQADNTSAAGAVAATAGGDSGGTTAAVITVDGTTIASSLHVSPTNTVA</sequence>
<feature type="compositionally biased region" description="Pro residues" evidence="1">
    <location>
        <begin position="24"/>
        <end position="33"/>
    </location>
</feature>
<organism evidence="3 4">
    <name type="scientific">Mycena chlorophos</name>
    <name type="common">Agaric fungus</name>
    <name type="synonym">Agaricus chlorophos</name>
    <dbReference type="NCBI Taxonomy" id="658473"/>
    <lineage>
        <taxon>Eukaryota</taxon>
        <taxon>Fungi</taxon>
        <taxon>Dikarya</taxon>
        <taxon>Basidiomycota</taxon>
        <taxon>Agaricomycotina</taxon>
        <taxon>Agaricomycetes</taxon>
        <taxon>Agaricomycetidae</taxon>
        <taxon>Agaricales</taxon>
        <taxon>Marasmiineae</taxon>
        <taxon>Mycenaceae</taxon>
        <taxon>Mycena</taxon>
    </lineage>
</organism>
<keyword evidence="4" id="KW-1185">Reference proteome</keyword>
<proteinExistence type="predicted"/>
<feature type="transmembrane region" description="Helical" evidence="2">
    <location>
        <begin position="214"/>
        <end position="238"/>
    </location>
</feature>
<feature type="compositionally biased region" description="Low complexity" evidence="1">
    <location>
        <begin position="98"/>
        <end position="118"/>
    </location>
</feature>
<reference evidence="3" key="1">
    <citation type="submission" date="2014-09" db="EMBL/GenBank/DDBJ databases">
        <title>Genome sequence of the luminous mushroom Mycena chlorophos for searching fungal bioluminescence genes.</title>
        <authorList>
            <person name="Tanaka Y."/>
            <person name="Kasuga D."/>
            <person name="Oba Y."/>
            <person name="Hase S."/>
            <person name="Sato K."/>
            <person name="Oba Y."/>
            <person name="Sakakibara Y."/>
        </authorList>
    </citation>
    <scope>NUCLEOTIDE SEQUENCE</scope>
</reference>
<keyword evidence="2" id="KW-0472">Membrane</keyword>
<evidence type="ECO:0000256" key="1">
    <source>
        <dbReference type="SAM" id="MobiDB-lite"/>
    </source>
</evidence>
<gene>
    <name evidence="3" type="ORF">MCHLO_05753</name>
</gene>
<evidence type="ECO:0000313" key="3">
    <source>
        <dbReference type="EMBL" id="GAT48336.1"/>
    </source>
</evidence>
<feature type="compositionally biased region" description="Pro residues" evidence="1">
    <location>
        <begin position="119"/>
        <end position="137"/>
    </location>
</feature>
<dbReference type="EMBL" id="DF844481">
    <property type="protein sequence ID" value="GAT48336.1"/>
    <property type="molecule type" value="Genomic_DNA"/>
</dbReference>
<feature type="region of interest" description="Disordered" evidence="1">
    <location>
        <begin position="1"/>
        <end position="160"/>
    </location>
</feature>
<feature type="compositionally biased region" description="Low complexity" evidence="1">
    <location>
        <begin position="67"/>
        <end position="76"/>
    </location>
</feature>
<protein>
    <submittedName>
        <fullName evidence="3">Uncharacterized protein</fullName>
    </submittedName>
</protein>
<feature type="compositionally biased region" description="Low complexity" evidence="1">
    <location>
        <begin position="138"/>
        <end position="158"/>
    </location>
</feature>
<evidence type="ECO:0000256" key="2">
    <source>
        <dbReference type="SAM" id="Phobius"/>
    </source>
</evidence>
<keyword evidence="2" id="KW-0812">Transmembrane</keyword>
<feature type="compositionally biased region" description="Pro residues" evidence="1">
    <location>
        <begin position="1"/>
        <end position="10"/>
    </location>
</feature>